<accession>A0A4R4NZC8</accession>
<gene>
    <name evidence="1" type="ORF">E1261_40670</name>
</gene>
<evidence type="ECO:0000313" key="1">
    <source>
        <dbReference type="EMBL" id="TDC15288.1"/>
    </source>
</evidence>
<name>A0A4R4NZC8_9ACTN</name>
<sequence length="122" mass="13660">MDQPSIELAMPAELAEFLVENDLAEVISGRRNVNWELLAGFATGAATTVSLLQTPKTLAELAQMCRVLFGRRKTDRRSKKEIVYLEASGPGGQVRIPITAETSTEEIERLLRRTVFTRLRDK</sequence>
<evidence type="ECO:0000313" key="2">
    <source>
        <dbReference type="Proteomes" id="UP000295075"/>
    </source>
</evidence>
<dbReference type="RefSeq" id="WP_132415099.1">
    <property type="nucleotide sequence ID" value="NZ_SMKA01000344.1"/>
</dbReference>
<protein>
    <submittedName>
        <fullName evidence="1">Uncharacterized protein</fullName>
    </submittedName>
</protein>
<dbReference type="EMBL" id="SMKA01000344">
    <property type="protein sequence ID" value="TDC15288.1"/>
    <property type="molecule type" value="Genomic_DNA"/>
</dbReference>
<organism evidence="1 2">
    <name type="scientific">Kribbella albertanoniae</name>
    <dbReference type="NCBI Taxonomy" id="1266829"/>
    <lineage>
        <taxon>Bacteria</taxon>
        <taxon>Bacillati</taxon>
        <taxon>Actinomycetota</taxon>
        <taxon>Actinomycetes</taxon>
        <taxon>Propionibacteriales</taxon>
        <taxon>Kribbellaceae</taxon>
        <taxon>Kribbella</taxon>
    </lineage>
</organism>
<keyword evidence="2" id="KW-1185">Reference proteome</keyword>
<reference evidence="1 2" key="1">
    <citation type="submission" date="2019-03" db="EMBL/GenBank/DDBJ databases">
        <title>Draft genome sequences of novel Actinobacteria.</title>
        <authorList>
            <person name="Sahin N."/>
            <person name="Ay H."/>
            <person name="Saygin H."/>
        </authorList>
    </citation>
    <scope>NUCLEOTIDE SEQUENCE [LARGE SCALE GENOMIC DNA]</scope>
    <source>
        <strain evidence="1 2">JCM 30547</strain>
    </source>
</reference>
<comment type="caution">
    <text evidence="1">The sequence shown here is derived from an EMBL/GenBank/DDBJ whole genome shotgun (WGS) entry which is preliminary data.</text>
</comment>
<dbReference type="Proteomes" id="UP000295075">
    <property type="component" value="Unassembled WGS sequence"/>
</dbReference>
<proteinExistence type="predicted"/>
<dbReference type="AlphaFoldDB" id="A0A4R4NZC8"/>